<sequence length="48" mass="5572">GDRADRLGGRSGPGRERRGVQAGHRERPVDREARRGRRHRPRPPPRRL</sequence>
<feature type="compositionally biased region" description="Basic residues" evidence="1">
    <location>
        <begin position="34"/>
        <end position="48"/>
    </location>
</feature>
<gene>
    <name evidence="2" type="ORF">AVDCRST_MAG85-520</name>
</gene>
<dbReference type="EMBL" id="CADCVT010000055">
    <property type="protein sequence ID" value="CAA9478672.1"/>
    <property type="molecule type" value="Genomic_DNA"/>
</dbReference>
<proteinExistence type="predicted"/>
<feature type="compositionally biased region" description="Basic and acidic residues" evidence="1">
    <location>
        <begin position="1"/>
        <end position="33"/>
    </location>
</feature>
<evidence type="ECO:0000256" key="1">
    <source>
        <dbReference type="SAM" id="MobiDB-lite"/>
    </source>
</evidence>
<accession>A0A6J4RPW2</accession>
<organism evidence="2">
    <name type="scientific">uncultured Solirubrobacteraceae bacterium</name>
    <dbReference type="NCBI Taxonomy" id="1162706"/>
    <lineage>
        <taxon>Bacteria</taxon>
        <taxon>Bacillati</taxon>
        <taxon>Actinomycetota</taxon>
        <taxon>Thermoleophilia</taxon>
        <taxon>Solirubrobacterales</taxon>
        <taxon>Solirubrobacteraceae</taxon>
        <taxon>environmental samples</taxon>
    </lineage>
</organism>
<feature type="non-terminal residue" evidence="2">
    <location>
        <position position="1"/>
    </location>
</feature>
<dbReference type="AlphaFoldDB" id="A0A6J4RPW2"/>
<protein>
    <submittedName>
        <fullName evidence="2">Uncharacterized protein</fullName>
    </submittedName>
</protein>
<reference evidence="2" key="1">
    <citation type="submission" date="2020-02" db="EMBL/GenBank/DDBJ databases">
        <authorList>
            <person name="Meier V. D."/>
        </authorList>
    </citation>
    <scope>NUCLEOTIDE SEQUENCE</scope>
    <source>
        <strain evidence="2">AVDCRST_MAG85</strain>
    </source>
</reference>
<feature type="non-terminal residue" evidence="2">
    <location>
        <position position="48"/>
    </location>
</feature>
<feature type="region of interest" description="Disordered" evidence="1">
    <location>
        <begin position="1"/>
        <end position="48"/>
    </location>
</feature>
<name>A0A6J4RPW2_9ACTN</name>
<evidence type="ECO:0000313" key="2">
    <source>
        <dbReference type="EMBL" id="CAA9478672.1"/>
    </source>
</evidence>